<comment type="caution">
    <text evidence="1">The sequence shown here is derived from an EMBL/GenBank/DDBJ whole genome shotgun (WGS) entry which is preliminary data.</text>
</comment>
<accession>X0SKI5</accession>
<dbReference type="AlphaFoldDB" id="X0SKI5"/>
<name>X0SKI5_9ZZZZ</name>
<sequence length="39" mass="4626">MEFHTVPKKYLRTGKEIRFRFGSSEDKAGKEAKRRPTGW</sequence>
<gene>
    <name evidence="1" type="ORF">S01H1_14114</name>
</gene>
<reference evidence="1" key="1">
    <citation type="journal article" date="2014" name="Front. Microbiol.">
        <title>High frequency of phylogenetically diverse reductive dehalogenase-homologous genes in deep subseafloor sedimentary metagenomes.</title>
        <authorList>
            <person name="Kawai M."/>
            <person name="Futagami T."/>
            <person name="Toyoda A."/>
            <person name="Takaki Y."/>
            <person name="Nishi S."/>
            <person name="Hori S."/>
            <person name="Arai W."/>
            <person name="Tsubouchi T."/>
            <person name="Morono Y."/>
            <person name="Uchiyama I."/>
            <person name="Ito T."/>
            <person name="Fujiyama A."/>
            <person name="Inagaki F."/>
            <person name="Takami H."/>
        </authorList>
    </citation>
    <scope>NUCLEOTIDE SEQUENCE</scope>
    <source>
        <strain evidence="1">Expedition CK06-06</strain>
    </source>
</reference>
<evidence type="ECO:0000313" key="1">
    <source>
        <dbReference type="EMBL" id="GAF81509.1"/>
    </source>
</evidence>
<dbReference type="EMBL" id="BARS01007323">
    <property type="protein sequence ID" value="GAF81509.1"/>
    <property type="molecule type" value="Genomic_DNA"/>
</dbReference>
<protein>
    <submittedName>
        <fullName evidence="1">Uncharacterized protein</fullName>
    </submittedName>
</protein>
<proteinExistence type="predicted"/>
<organism evidence="1">
    <name type="scientific">marine sediment metagenome</name>
    <dbReference type="NCBI Taxonomy" id="412755"/>
    <lineage>
        <taxon>unclassified sequences</taxon>
        <taxon>metagenomes</taxon>
        <taxon>ecological metagenomes</taxon>
    </lineage>
</organism>